<dbReference type="Gene3D" id="3.40.50.10190">
    <property type="entry name" value="BRCT domain"/>
    <property type="match status" value="2"/>
</dbReference>
<feature type="region of interest" description="Disordered" evidence="6">
    <location>
        <begin position="70"/>
        <end position="141"/>
    </location>
</feature>
<gene>
    <name evidence="8" type="ORF">ODALV1_LOCUS26904</name>
</gene>
<feature type="compositionally biased region" description="Low complexity" evidence="6">
    <location>
        <begin position="208"/>
        <end position="233"/>
    </location>
</feature>
<evidence type="ECO:0000256" key="2">
    <source>
        <dbReference type="ARBA" id="ARBA00022763"/>
    </source>
</evidence>
<dbReference type="InterPro" id="IPR001357">
    <property type="entry name" value="BRCT_dom"/>
</dbReference>
<protein>
    <recommendedName>
        <fullName evidence="4">PAX-interacting protein 1</fullName>
    </recommendedName>
    <alternativeName>
        <fullName evidence="5">PAX transactivation activation domain-interacting protein</fullName>
    </alternativeName>
</protein>
<dbReference type="SMART" id="SM00292">
    <property type="entry name" value="BRCT"/>
    <property type="match status" value="2"/>
</dbReference>
<feature type="compositionally biased region" description="Low complexity" evidence="6">
    <location>
        <begin position="70"/>
        <end position="88"/>
    </location>
</feature>
<dbReference type="EMBL" id="CAXLJM020000117">
    <property type="protein sequence ID" value="CAL8137410.1"/>
    <property type="molecule type" value="Genomic_DNA"/>
</dbReference>
<evidence type="ECO:0000256" key="3">
    <source>
        <dbReference type="ARBA" id="ARBA00023242"/>
    </source>
</evidence>
<feature type="compositionally biased region" description="Polar residues" evidence="6">
    <location>
        <begin position="174"/>
        <end position="195"/>
    </location>
</feature>
<evidence type="ECO:0000313" key="8">
    <source>
        <dbReference type="EMBL" id="CAL8137410.1"/>
    </source>
</evidence>
<sequence>MQQQGLQGQQLQQLGMQQQQHGIGQIQHPNFQLQNQQRILQQQLQQHQHLQNQQQQQQQLQNQQQQLQNQQQQQQLQNHQQLHGQPQQFVIPPPSKTPPQQLHSPSQHNQQMMNQQQMLAQGTMRPPQSPQQGQPHQGQQVHFQILQPQNRLQVVMGIPPKQQYQQGQQPPSATPMQPNPQNAFRQQQPHVQSSVAQTLKPPFLHSVQQQRPPSMMLSPQPQAQPQQSHPPIQVMQGGQQGSTIQLQSILSPQQQQNKQFLEIGAAAGQQGPGTQHYNVVIHQGQPFTPMNPPPPRQIGQPRHPSQPGLQTQPGQVGQKSSFQPVGQRAGVDQWFQQQQIEIFRQIQMDTNIKAKWNQMDHQQRTLLIGKLVQKHREDQLRNQLQLMMRHQNQQTAMKNQVAQAQSQGQLITAQVASTSSGVQQLMTGPNGQQHIMGARCPILVQSQTPQAAQSPIQAPDKQMNMPPGSPAISVQESDLFWHFILSFRGGRQQQQQQAAWETPIRIPNDVVEKFKTTKRLERTEEHPERVKRMKMAEDEVLQISYLDDLPPPPMDGKEEEDIQPDIENRPPPVIMFSGFSDMFKTLATDKVKALGARITNDVTDATHLVIWEICTCKLYSALCRVKHIVSAGWVRDSYKAKRFVDETGYTPSITTFENFHKVPISDILKKPDRHILFKGMTFYLTPGLTGALRSGLEVIVEAAGGLVDRTNKSMADIKSTARENPIKYLIITNLDDFEYFSEFFDNKPNKTLSIFTAMFIYTCIVDQKVDLGVLPSKKSATKVEPANLG</sequence>
<feature type="region of interest" description="Disordered" evidence="6">
    <location>
        <begin position="207"/>
        <end position="236"/>
    </location>
</feature>
<dbReference type="Proteomes" id="UP001642540">
    <property type="component" value="Unassembled WGS sequence"/>
</dbReference>
<keyword evidence="9" id="KW-1185">Reference proteome</keyword>
<dbReference type="PANTHER" id="PTHR23196:SF1">
    <property type="entry name" value="PAX-INTERACTING PROTEIN 1"/>
    <property type="match status" value="1"/>
</dbReference>
<organism evidence="8 9">
    <name type="scientific">Orchesella dallaii</name>
    <dbReference type="NCBI Taxonomy" id="48710"/>
    <lineage>
        <taxon>Eukaryota</taxon>
        <taxon>Metazoa</taxon>
        <taxon>Ecdysozoa</taxon>
        <taxon>Arthropoda</taxon>
        <taxon>Hexapoda</taxon>
        <taxon>Collembola</taxon>
        <taxon>Entomobryomorpha</taxon>
        <taxon>Entomobryoidea</taxon>
        <taxon>Orchesellidae</taxon>
        <taxon>Orchesellinae</taxon>
        <taxon>Orchesella</taxon>
    </lineage>
</organism>
<feature type="compositionally biased region" description="Low complexity" evidence="6">
    <location>
        <begin position="130"/>
        <end position="140"/>
    </location>
</feature>
<dbReference type="SUPFAM" id="SSF52113">
    <property type="entry name" value="BRCT domain"/>
    <property type="match status" value="1"/>
</dbReference>
<evidence type="ECO:0000256" key="4">
    <source>
        <dbReference type="ARBA" id="ARBA00023858"/>
    </source>
</evidence>
<accession>A0ABP1RWD8</accession>
<dbReference type="InterPro" id="IPR051579">
    <property type="entry name" value="DDR_Transcriptional_Reg"/>
</dbReference>
<feature type="region of interest" description="Disordered" evidence="6">
    <location>
        <begin position="284"/>
        <end position="325"/>
    </location>
</feature>
<dbReference type="PANTHER" id="PTHR23196">
    <property type="entry name" value="PAX TRANSCRIPTION ACTIVATION DOMAIN INTERACTING PROTEIN"/>
    <property type="match status" value="1"/>
</dbReference>
<dbReference type="InterPro" id="IPR036420">
    <property type="entry name" value="BRCT_dom_sf"/>
</dbReference>
<evidence type="ECO:0000256" key="1">
    <source>
        <dbReference type="ARBA" id="ARBA00004123"/>
    </source>
</evidence>
<proteinExistence type="predicted"/>
<feature type="domain" description="BRCT" evidence="7">
    <location>
        <begin position="672"/>
        <end position="769"/>
    </location>
</feature>
<comment type="subcellular location">
    <subcellularLocation>
        <location evidence="1">Nucleus</location>
    </subcellularLocation>
</comment>
<comment type="caution">
    <text evidence="8">The sequence shown here is derived from an EMBL/GenBank/DDBJ whole genome shotgun (WGS) entry which is preliminary data.</text>
</comment>
<dbReference type="PROSITE" id="PS50172">
    <property type="entry name" value="BRCT"/>
    <property type="match status" value="2"/>
</dbReference>
<feature type="compositionally biased region" description="Low complexity" evidence="6">
    <location>
        <begin position="162"/>
        <end position="171"/>
    </location>
</feature>
<keyword evidence="3" id="KW-0539">Nucleus</keyword>
<name>A0ABP1RWD8_9HEXA</name>
<feature type="compositionally biased region" description="Low complexity" evidence="6">
    <location>
        <begin position="107"/>
        <end position="118"/>
    </location>
</feature>
<dbReference type="Pfam" id="PF00533">
    <property type="entry name" value="BRCT"/>
    <property type="match status" value="1"/>
</dbReference>
<evidence type="ECO:0000259" key="7">
    <source>
        <dbReference type="PROSITE" id="PS50172"/>
    </source>
</evidence>
<feature type="compositionally biased region" description="Polar residues" evidence="6">
    <location>
        <begin position="307"/>
        <end position="324"/>
    </location>
</feature>
<reference evidence="8 9" key="1">
    <citation type="submission" date="2024-08" db="EMBL/GenBank/DDBJ databases">
        <authorList>
            <person name="Cucini C."/>
            <person name="Frati F."/>
        </authorList>
    </citation>
    <scope>NUCLEOTIDE SEQUENCE [LARGE SCALE GENOMIC DNA]</scope>
</reference>
<feature type="region of interest" description="Disordered" evidence="6">
    <location>
        <begin position="547"/>
        <end position="567"/>
    </location>
</feature>
<keyword evidence="2" id="KW-0227">DNA damage</keyword>
<evidence type="ECO:0000256" key="6">
    <source>
        <dbReference type="SAM" id="MobiDB-lite"/>
    </source>
</evidence>
<dbReference type="Pfam" id="PF16589">
    <property type="entry name" value="BRCT_2"/>
    <property type="match status" value="1"/>
</dbReference>
<feature type="domain" description="BRCT" evidence="7">
    <location>
        <begin position="571"/>
        <end position="651"/>
    </location>
</feature>
<evidence type="ECO:0000256" key="5">
    <source>
        <dbReference type="ARBA" id="ARBA00030146"/>
    </source>
</evidence>
<evidence type="ECO:0000313" key="9">
    <source>
        <dbReference type="Proteomes" id="UP001642540"/>
    </source>
</evidence>
<feature type="region of interest" description="Disordered" evidence="6">
    <location>
        <begin position="162"/>
        <end position="195"/>
    </location>
</feature>